<dbReference type="GeneID" id="94830181"/>
<proteinExistence type="predicted"/>
<organism evidence="2 3">
    <name type="scientific">Tritrichomonas foetus</name>
    <dbReference type="NCBI Taxonomy" id="1144522"/>
    <lineage>
        <taxon>Eukaryota</taxon>
        <taxon>Metamonada</taxon>
        <taxon>Parabasalia</taxon>
        <taxon>Tritrichomonadida</taxon>
        <taxon>Tritrichomonadidae</taxon>
        <taxon>Tritrichomonas</taxon>
    </lineage>
</organism>
<evidence type="ECO:0000313" key="3">
    <source>
        <dbReference type="Proteomes" id="UP000179807"/>
    </source>
</evidence>
<sequence length="495" mass="57154">MNVNPMASSVIYQQSETSIADSNFKSELAKNNVLYQILDSLFVHARIPHIFNFILLLWNTLQIITITFWIPHTNVFLSVHDVNDSNPQNVAIATKVVRYFNAVANLRPLHNSDFELLICVVIYSLVFLLSLGHLIFQIICAKNRGRLINSSLFSTRIFLQFVPGIMNMPTAAMCGTCFRLMLKKDPPIQTYFFFVLLLIQFIYYFLVFSQFFKFMSASVYLNDSCLASFNLSNYSSLISSSAAVQLFAYMFQVFPQWAIYFIVVIHLLVCGLSVPGNLNCMMIHVAANIEILALSATLAEMDIFRIVVIFIKNLPDYVYLIVLAVLLIINFTWSTFYYVSRNKKISNEVKRVISEYSEEDLKKEEIKFLIFEDDFNLGKSESHAINYLNCIVTNYYYQFLDFTIIKYITQTFKSTKTLHYCAKIVAYFPCYTSYLNMLFGELIKRKDLSNDIKFCLFEIQRVKINRTSSSSAAVAESLKMLIQNGREIESNIKHF</sequence>
<keyword evidence="3" id="KW-1185">Reference proteome</keyword>
<protein>
    <submittedName>
        <fullName evidence="2">Uncharacterized protein</fullName>
    </submittedName>
</protein>
<feature type="transmembrane region" description="Helical" evidence="1">
    <location>
        <begin position="50"/>
        <end position="70"/>
    </location>
</feature>
<dbReference type="VEuPathDB" id="TrichDB:TRFO_10469"/>
<keyword evidence="1" id="KW-0812">Transmembrane</keyword>
<dbReference type="AlphaFoldDB" id="A0A1J4J8Q8"/>
<keyword evidence="1" id="KW-1133">Transmembrane helix</keyword>
<feature type="transmembrane region" description="Helical" evidence="1">
    <location>
        <begin position="257"/>
        <end position="279"/>
    </location>
</feature>
<dbReference type="RefSeq" id="XP_068348707.1">
    <property type="nucleotide sequence ID" value="XM_068495477.1"/>
</dbReference>
<dbReference type="Proteomes" id="UP000179807">
    <property type="component" value="Unassembled WGS sequence"/>
</dbReference>
<name>A0A1J4J8Q8_9EUKA</name>
<evidence type="ECO:0000313" key="2">
    <source>
        <dbReference type="EMBL" id="OHS95570.1"/>
    </source>
</evidence>
<reference evidence="2" key="1">
    <citation type="submission" date="2016-10" db="EMBL/GenBank/DDBJ databases">
        <authorList>
            <person name="Benchimol M."/>
            <person name="Almeida L.G."/>
            <person name="Vasconcelos A.T."/>
            <person name="Perreira-Neves A."/>
            <person name="Rosa I.A."/>
            <person name="Tasca T."/>
            <person name="Bogo M.R."/>
            <person name="de Souza W."/>
        </authorList>
    </citation>
    <scope>NUCLEOTIDE SEQUENCE [LARGE SCALE GENOMIC DNA]</scope>
    <source>
        <strain evidence="2">K</strain>
    </source>
</reference>
<feature type="transmembrane region" description="Helical" evidence="1">
    <location>
        <begin position="291"/>
        <end position="311"/>
    </location>
</feature>
<gene>
    <name evidence="2" type="ORF">TRFO_10469</name>
</gene>
<comment type="caution">
    <text evidence="2">The sequence shown here is derived from an EMBL/GenBank/DDBJ whole genome shotgun (WGS) entry which is preliminary data.</text>
</comment>
<feature type="transmembrane region" description="Helical" evidence="1">
    <location>
        <begin position="317"/>
        <end position="339"/>
    </location>
</feature>
<keyword evidence="1" id="KW-0472">Membrane</keyword>
<accession>A0A1J4J8Q8</accession>
<evidence type="ECO:0000256" key="1">
    <source>
        <dbReference type="SAM" id="Phobius"/>
    </source>
</evidence>
<feature type="transmembrane region" description="Helical" evidence="1">
    <location>
        <begin position="188"/>
        <end position="212"/>
    </location>
</feature>
<feature type="transmembrane region" description="Helical" evidence="1">
    <location>
        <begin position="114"/>
        <end position="136"/>
    </location>
</feature>
<dbReference type="EMBL" id="MLAK01001237">
    <property type="protein sequence ID" value="OHS95570.1"/>
    <property type="molecule type" value="Genomic_DNA"/>
</dbReference>